<dbReference type="InterPro" id="IPR039424">
    <property type="entry name" value="SBP_5"/>
</dbReference>
<evidence type="ECO:0000256" key="3">
    <source>
        <dbReference type="ARBA" id="ARBA00005695"/>
    </source>
</evidence>
<proteinExistence type="inferred from homology"/>
<dbReference type="EMBL" id="JAIRBM010000004">
    <property type="protein sequence ID" value="MBZ6075926.1"/>
    <property type="molecule type" value="Genomic_DNA"/>
</dbReference>
<evidence type="ECO:0000256" key="5">
    <source>
        <dbReference type="ARBA" id="ARBA00022729"/>
    </source>
</evidence>
<comment type="cofactor">
    <cofactor evidence="1">
        <name>(R)-lipoate</name>
        <dbReference type="ChEBI" id="CHEBI:83088"/>
    </cofactor>
</comment>
<organism evidence="8 9">
    <name type="scientific">Microvirga puerhi</name>
    <dbReference type="NCBI Taxonomy" id="2876078"/>
    <lineage>
        <taxon>Bacteria</taxon>
        <taxon>Pseudomonadati</taxon>
        <taxon>Pseudomonadota</taxon>
        <taxon>Alphaproteobacteria</taxon>
        <taxon>Hyphomicrobiales</taxon>
        <taxon>Methylobacteriaceae</taxon>
        <taxon>Microvirga</taxon>
    </lineage>
</organism>
<dbReference type="PROSITE" id="PS00189">
    <property type="entry name" value="LIPOYL"/>
    <property type="match status" value="1"/>
</dbReference>
<sequence>MKLLSNLRSLSVTVSVIGMLSFSPVLAADLIIGSSTEPSALDPQFSRTGNNQNIAAQIFDRLINPDPNLQVTPNLAESWQNVDPTTWRIKLRSGVTFQDGAPLTPEDVIYSLERVKSIPNSPAPFTGNVGAIASMTVVDPQTIEFKTKGPTPDFIEQVGLVYIVQKKLADGKSIEAFNDRSAAIGTGPYKVKEWVPGDHITLVRNESYWGKKPAFDNVTVKFIANDAARVAALRSGSVDLIDAVPPGDVRSLSNVNGLKLWSIASARVVYLALDASRDESPFVVGADGKPLNPNPLKDVRVRQALSKLINRRLIVDRILDGAGDAAGQVVPDGIGGADPSLRAPAFDLAGAKKLLADAGFAQGLGLTIHTSNDRFSGDAETAQALGQMFAQGGIKVNGVVAQPYNVYASAAGKQQFSAFIFSLGTTTPTSATSLRNLLMTPDKEAGTGSFNRTRYSNPKFDQKMKEATSEFDPQKRIAQLQEATRIAMDDVGVIPLFWPKVYWASKANVTYIPNRGEDLMATLAGTAQ</sequence>
<dbReference type="InterPro" id="IPR030678">
    <property type="entry name" value="Peptide/Ni-bd"/>
</dbReference>
<feature type="signal peptide" evidence="6">
    <location>
        <begin position="1"/>
        <end position="27"/>
    </location>
</feature>
<feature type="chain" id="PRO_5045954792" evidence="6">
    <location>
        <begin position="28"/>
        <end position="528"/>
    </location>
</feature>
<keyword evidence="9" id="KW-1185">Reference proteome</keyword>
<evidence type="ECO:0000259" key="7">
    <source>
        <dbReference type="Pfam" id="PF00496"/>
    </source>
</evidence>
<dbReference type="PANTHER" id="PTHR30290">
    <property type="entry name" value="PERIPLASMIC BINDING COMPONENT OF ABC TRANSPORTER"/>
    <property type="match status" value="1"/>
</dbReference>
<name>A0ABS7VK76_9HYPH</name>
<evidence type="ECO:0000313" key="9">
    <source>
        <dbReference type="Proteomes" id="UP000704176"/>
    </source>
</evidence>
<dbReference type="Pfam" id="PF00496">
    <property type="entry name" value="SBP_bac_5"/>
    <property type="match status" value="1"/>
</dbReference>
<dbReference type="RefSeq" id="WP_224312232.1">
    <property type="nucleotide sequence ID" value="NZ_JAIRBM010000004.1"/>
</dbReference>
<dbReference type="InterPro" id="IPR000914">
    <property type="entry name" value="SBP_5_dom"/>
</dbReference>
<dbReference type="Proteomes" id="UP000704176">
    <property type="component" value="Unassembled WGS sequence"/>
</dbReference>
<gene>
    <name evidence="8" type="ORF">K9B37_06440</name>
</gene>
<evidence type="ECO:0000256" key="4">
    <source>
        <dbReference type="ARBA" id="ARBA00022448"/>
    </source>
</evidence>
<evidence type="ECO:0000256" key="6">
    <source>
        <dbReference type="SAM" id="SignalP"/>
    </source>
</evidence>
<dbReference type="Gene3D" id="3.10.105.10">
    <property type="entry name" value="Dipeptide-binding Protein, Domain 3"/>
    <property type="match status" value="1"/>
</dbReference>
<dbReference type="CDD" id="cd08498">
    <property type="entry name" value="PBP2_NikA_DppA_OppA_like_2"/>
    <property type="match status" value="1"/>
</dbReference>
<dbReference type="PIRSF" id="PIRSF002741">
    <property type="entry name" value="MppA"/>
    <property type="match status" value="1"/>
</dbReference>
<dbReference type="InterPro" id="IPR003016">
    <property type="entry name" value="2-oxoA_DH_lipoyl-BS"/>
</dbReference>
<evidence type="ECO:0000313" key="8">
    <source>
        <dbReference type="EMBL" id="MBZ6075926.1"/>
    </source>
</evidence>
<dbReference type="SUPFAM" id="SSF53850">
    <property type="entry name" value="Periplasmic binding protein-like II"/>
    <property type="match status" value="1"/>
</dbReference>
<feature type="domain" description="Solute-binding protein family 5" evidence="7">
    <location>
        <begin position="70"/>
        <end position="438"/>
    </location>
</feature>
<comment type="subcellular location">
    <subcellularLocation>
        <location evidence="2">Periplasm</location>
    </subcellularLocation>
</comment>
<dbReference type="Gene3D" id="3.40.190.10">
    <property type="entry name" value="Periplasmic binding protein-like II"/>
    <property type="match status" value="1"/>
</dbReference>
<accession>A0ABS7VK76</accession>
<keyword evidence="5 6" id="KW-0732">Signal</keyword>
<dbReference type="PANTHER" id="PTHR30290:SF9">
    <property type="entry name" value="OLIGOPEPTIDE-BINDING PROTEIN APPA"/>
    <property type="match status" value="1"/>
</dbReference>
<comment type="similarity">
    <text evidence="3">Belongs to the bacterial solute-binding protein 5 family.</text>
</comment>
<keyword evidence="4" id="KW-0813">Transport</keyword>
<evidence type="ECO:0000256" key="1">
    <source>
        <dbReference type="ARBA" id="ARBA00001938"/>
    </source>
</evidence>
<dbReference type="Gene3D" id="3.90.76.10">
    <property type="entry name" value="Dipeptide-binding Protein, Domain 1"/>
    <property type="match status" value="1"/>
</dbReference>
<evidence type="ECO:0000256" key="2">
    <source>
        <dbReference type="ARBA" id="ARBA00004418"/>
    </source>
</evidence>
<protein>
    <submittedName>
        <fullName evidence="8">ABC transporter substrate-binding protein</fullName>
    </submittedName>
</protein>
<reference evidence="8 9" key="1">
    <citation type="submission" date="2021-09" db="EMBL/GenBank/DDBJ databases">
        <title>The complete genome sequence of a new microorganism.</title>
        <authorList>
            <person name="Zi Z."/>
        </authorList>
    </citation>
    <scope>NUCLEOTIDE SEQUENCE [LARGE SCALE GENOMIC DNA]</scope>
    <source>
        <strain evidence="8 9">WGZ8</strain>
    </source>
</reference>
<comment type="caution">
    <text evidence="8">The sequence shown here is derived from an EMBL/GenBank/DDBJ whole genome shotgun (WGS) entry which is preliminary data.</text>
</comment>